<evidence type="ECO:0000313" key="22">
    <source>
        <dbReference type="Proteomes" id="UP000503540"/>
    </source>
</evidence>
<dbReference type="GO" id="GO:0003919">
    <property type="term" value="F:FMN adenylyltransferase activity"/>
    <property type="evidence" value="ECO:0007669"/>
    <property type="project" value="UniProtKB-EC"/>
</dbReference>
<evidence type="ECO:0000256" key="6">
    <source>
        <dbReference type="ARBA" id="ARBA00012393"/>
    </source>
</evidence>
<evidence type="ECO:0000313" key="21">
    <source>
        <dbReference type="EMBL" id="QIS14297.1"/>
    </source>
</evidence>
<evidence type="ECO:0000256" key="1">
    <source>
        <dbReference type="ARBA" id="ARBA00002121"/>
    </source>
</evidence>
<dbReference type="SMART" id="SM00904">
    <property type="entry name" value="Flavokinase"/>
    <property type="match status" value="1"/>
</dbReference>
<dbReference type="Pfam" id="PF01687">
    <property type="entry name" value="Flavokinase"/>
    <property type="match status" value="1"/>
</dbReference>
<dbReference type="InterPro" id="IPR023465">
    <property type="entry name" value="Riboflavin_kinase_dom_sf"/>
</dbReference>
<dbReference type="PANTHER" id="PTHR22749">
    <property type="entry name" value="RIBOFLAVIN KINASE/FMN ADENYLYLTRANSFERASE"/>
    <property type="match status" value="1"/>
</dbReference>
<proteinExistence type="inferred from homology"/>
<evidence type="ECO:0000256" key="12">
    <source>
        <dbReference type="ARBA" id="ARBA00022741"/>
    </source>
</evidence>
<evidence type="ECO:0000256" key="14">
    <source>
        <dbReference type="ARBA" id="ARBA00022827"/>
    </source>
</evidence>
<dbReference type="FunFam" id="2.40.30.30:FF:000003">
    <property type="entry name" value="Riboflavin biosynthesis protein"/>
    <property type="match status" value="1"/>
</dbReference>
<dbReference type="UniPathway" id="UPA00277">
    <property type="reaction ID" value="UER00407"/>
</dbReference>
<evidence type="ECO:0000256" key="17">
    <source>
        <dbReference type="ARBA" id="ARBA00032176"/>
    </source>
</evidence>
<comment type="similarity">
    <text evidence="4">Belongs to the RibF family.</text>
</comment>
<keyword evidence="16" id="KW-0511">Multifunctional enzyme</keyword>
<evidence type="ECO:0000256" key="19">
    <source>
        <dbReference type="ARBA" id="ARBA00049494"/>
    </source>
</evidence>
<dbReference type="GO" id="GO:0005524">
    <property type="term" value="F:ATP binding"/>
    <property type="evidence" value="ECO:0007669"/>
    <property type="project" value="UniProtKB-KW"/>
</dbReference>
<evidence type="ECO:0000256" key="16">
    <source>
        <dbReference type="ARBA" id="ARBA00023268"/>
    </source>
</evidence>
<keyword evidence="13 21" id="KW-0418">Kinase</keyword>
<reference evidence="21 22" key="1">
    <citation type="journal article" date="2019" name="ACS Chem. Biol.">
        <title>Identification and Mobilization of a Cryptic Antibiotic Biosynthesis Gene Locus from a Human-Pathogenic Nocardia Isolate.</title>
        <authorList>
            <person name="Herisse M."/>
            <person name="Ishida K."/>
            <person name="Porter J.L."/>
            <person name="Howden B."/>
            <person name="Hertweck C."/>
            <person name="Stinear T.P."/>
            <person name="Pidot S.J."/>
        </authorList>
    </citation>
    <scope>NUCLEOTIDE SEQUENCE [LARGE SCALE GENOMIC DNA]</scope>
    <source>
        <strain evidence="21 22">AUSMDU00012717</strain>
    </source>
</reference>
<dbReference type="NCBIfam" id="TIGR00083">
    <property type="entry name" value="ribF"/>
    <property type="match status" value="1"/>
</dbReference>
<evidence type="ECO:0000256" key="7">
    <source>
        <dbReference type="ARBA" id="ARBA00018483"/>
    </source>
</evidence>
<evidence type="ECO:0000256" key="5">
    <source>
        <dbReference type="ARBA" id="ARBA00012105"/>
    </source>
</evidence>
<dbReference type="GO" id="GO:0008531">
    <property type="term" value="F:riboflavin kinase activity"/>
    <property type="evidence" value="ECO:0007669"/>
    <property type="project" value="UniProtKB-EC"/>
</dbReference>
<comment type="pathway">
    <text evidence="2">Cofactor biosynthesis; FAD biosynthesis; FAD from FMN: step 1/1.</text>
</comment>
<evidence type="ECO:0000256" key="10">
    <source>
        <dbReference type="ARBA" id="ARBA00022679"/>
    </source>
</evidence>
<evidence type="ECO:0000256" key="8">
    <source>
        <dbReference type="ARBA" id="ARBA00022630"/>
    </source>
</evidence>
<evidence type="ECO:0000256" key="18">
    <source>
        <dbReference type="ARBA" id="ARBA00047880"/>
    </source>
</evidence>
<dbReference type="EMBL" id="CP046172">
    <property type="protein sequence ID" value="QIS14297.1"/>
    <property type="molecule type" value="Genomic_DNA"/>
</dbReference>
<evidence type="ECO:0000256" key="13">
    <source>
        <dbReference type="ARBA" id="ARBA00022777"/>
    </source>
</evidence>
<dbReference type="Gene3D" id="2.40.30.30">
    <property type="entry name" value="Riboflavin kinase-like"/>
    <property type="match status" value="1"/>
</dbReference>
<protein>
    <recommendedName>
        <fullName evidence="7">Bifunctional riboflavin kinase/FMN adenylyltransferase</fullName>
        <ecNumber evidence="5">2.7.1.26</ecNumber>
        <ecNumber evidence="6">2.7.7.2</ecNumber>
    </recommendedName>
    <alternativeName>
        <fullName evidence="17">Riboflavin biosynthesis protein RibF</fullName>
    </alternativeName>
</protein>
<evidence type="ECO:0000256" key="3">
    <source>
        <dbReference type="ARBA" id="ARBA00005201"/>
    </source>
</evidence>
<dbReference type="Gene3D" id="3.40.50.620">
    <property type="entry name" value="HUPs"/>
    <property type="match status" value="1"/>
</dbReference>
<dbReference type="InterPro" id="IPR015864">
    <property type="entry name" value="FAD_synthase"/>
</dbReference>
<feature type="domain" description="Riboflavin kinase" evidence="20">
    <location>
        <begin position="346"/>
        <end position="481"/>
    </location>
</feature>
<keyword evidence="15" id="KW-0067">ATP-binding</keyword>
<dbReference type="UniPathway" id="UPA00276">
    <property type="reaction ID" value="UER00406"/>
</dbReference>
<sequence>MPAHHGDGGTAAALGEGDRAVAGVLDQALVSEFADGLGDGGGGYADAFGEQFGRHLFLRPFLSGPDHLQIILGDRGERSYRRGAARRGLQLASGCDVSFTGHVLELRHTWPDSHIPPRAEPGFHLRFTVGKRWVPSACAARHRSSARRGLKSSPTAAPIRLATVQRWRSLDEVPADWGRCVLTIGVFDGVHRGHAQLISRAVKSAAARGVPSVLMTFDPHPMEVVRPGSHPAQLSTLTRRAELVEELGVDVFCVMPFTQEFMKLTPARYVHDLLVERLHVAEVVVGDNFTFGKKAAGTVATMRELGARFGFEVDGVKLVGEHAVTFSSTYIRACVDAGDMAAAAEALGRPHRVEGVVVHGDGRGRQLGYPTANVAPPMHAAVPADGVYAGWFTVLGPGPTIGTVTPGERAMAAISVGTNPTFSGRARTVEAYVLDGEADLYGQHVAVDFVEHVRGQRKFESVDELIVTMGRDVETARKMLQAAEGH</sequence>
<evidence type="ECO:0000259" key="20">
    <source>
        <dbReference type="SMART" id="SM00904"/>
    </source>
</evidence>
<evidence type="ECO:0000256" key="9">
    <source>
        <dbReference type="ARBA" id="ARBA00022643"/>
    </source>
</evidence>
<dbReference type="CDD" id="cd02064">
    <property type="entry name" value="FAD_synthetase_N"/>
    <property type="match status" value="1"/>
</dbReference>
<keyword evidence="11 21" id="KW-0548">Nucleotidyltransferase</keyword>
<name>A0A6G9YMJ7_9NOCA</name>
<comment type="catalytic activity">
    <reaction evidence="18">
        <text>riboflavin + ATP = FMN + ADP + H(+)</text>
        <dbReference type="Rhea" id="RHEA:14357"/>
        <dbReference type="ChEBI" id="CHEBI:15378"/>
        <dbReference type="ChEBI" id="CHEBI:30616"/>
        <dbReference type="ChEBI" id="CHEBI:57986"/>
        <dbReference type="ChEBI" id="CHEBI:58210"/>
        <dbReference type="ChEBI" id="CHEBI:456216"/>
        <dbReference type="EC" id="2.7.1.26"/>
    </reaction>
</comment>
<dbReference type="SUPFAM" id="SSF52374">
    <property type="entry name" value="Nucleotidylyl transferase"/>
    <property type="match status" value="1"/>
</dbReference>
<dbReference type="InterPro" id="IPR014729">
    <property type="entry name" value="Rossmann-like_a/b/a_fold"/>
</dbReference>
<dbReference type="GO" id="GO:0006747">
    <property type="term" value="P:FAD biosynthetic process"/>
    <property type="evidence" value="ECO:0007669"/>
    <property type="project" value="UniProtKB-UniPathway"/>
</dbReference>
<dbReference type="SUPFAM" id="SSF82114">
    <property type="entry name" value="Riboflavin kinase-like"/>
    <property type="match status" value="1"/>
</dbReference>
<dbReference type="Proteomes" id="UP000503540">
    <property type="component" value="Chromosome"/>
</dbReference>
<keyword evidence="22" id="KW-1185">Reference proteome</keyword>
<evidence type="ECO:0000256" key="11">
    <source>
        <dbReference type="ARBA" id="ARBA00022695"/>
    </source>
</evidence>
<dbReference type="PANTHER" id="PTHR22749:SF6">
    <property type="entry name" value="RIBOFLAVIN KINASE"/>
    <property type="match status" value="1"/>
</dbReference>
<dbReference type="InterPro" id="IPR002606">
    <property type="entry name" value="Riboflavin_kinase_bac"/>
</dbReference>
<dbReference type="InterPro" id="IPR015865">
    <property type="entry name" value="Riboflavin_kinase_bac/euk"/>
</dbReference>
<accession>A0A6G9YMJ7</accession>
<evidence type="ECO:0000256" key="4">
    <source>
        <dbReference type="ARBA" id="ARBA00010214"/>
    </source>
</evidence>
<dbReference type="AlphaFoldDB" id="A0A6G9YMJ7"/>
<dbReference type="EC" id="2.7.7.2" evidence="6"/>
<organism evidence="21 22">
    <name type="scientific">Nocardia arthritidis</name>
    <dbReference type="NCBI Taxonomy" id="228602"/>
    <lineage>
        <taxon>Bacteria</taxon>
        <taxon>Bacillati</taxon>
        <taxon>Actinomycetota</taxon>
        <taxon>Actinomycetes</taxon>
        <taxon>Mycobacteriales</taxon>
        <taxon>Nocardiaceae</taxon>
        <taxon>Nocardia</taxon>
    </lineage>
</organism>
<comment type="catalytic activity">
    <reaction evidence="19">
        <text>FMN + ATP + H(+) = FAD + diphosphate</text>
        <dbReference type="Rhea" id="RHEA:17237"/>
        <dbReference type="ChEBI" id="CHEBI:15378"/>
        <dbReference type="ChEBI" id="CHEBI:30616"/>
        <dbReference type="ChEBI" id="CHEBI:33019"/>
        <dbReference type="ChEBI" id="CHEBI:57692"/>
        <dbReference type="ChEBI" id="CHEBI:58210"/>
        <dbReference type="EC" id="2.7.7.2"/>
    </reaction>
</comment>
<dbReference type="Pfam" id="PF06574">
    <property type="entry name" value="FAD_syn"/>
    <property type="match status" value="1"/>
</dbReference>
<comment type="function">
    <text evidence="1">Catalyzes the phosphorylation of riboflavin to FMN followed by the adenylation of FMN to FAD.</text>
</comment>
<dbReference type="GO" id="GO:0009398">
    <property type="term" value="P:FMN biosynthetic process"/>
    <property type="evidence" value="ECO:0007669"/>
    <property type="project" value="UniProtKB-UniPathway"/>
</dbReference>
<dbReference type="KEGG" id="nah:F5544_32290"/>
<keyword evidence="8" id="KW-0285">Flavoprotein</keyword>
<dbReference type="EC" id="2.7.1.26" evidence="5"/>
<evidence type="ECO:0000256" key="15">
    <source>
        <dbReference type="ARBA" id="ARBA00022840"/>
    </source>
</evidence>
<gene>
    <name evidence="21" type="ORF">F5544_32290</name>
</gene>
<keyword evidence="14" id="KW-0274">FAD</keyword>
<dbReference type="InterPro" id="IPR023468">
    <property type="entry name" value="Riboflavin_kinase"/>
</dbReference>
<dbReference type="NCBIfam" id="NF004160">
    <property type="entry name" value="PRK05627.1-3"/>
    <property type="match status" value="1"/>
</dbReference>
<comment type="pathway">
    <text evidence="3">Cofactor biosynthesis; FMN biosynthesis; FMN from riboflavin (ATP route): step 1/1.</text>
</comment>
<dbReference type="FunFam" id="3.40.50.620:FF:000021">
    <property type="entry name" value="Riboflavin biosynthesis protein"/>
    <property type="match status" value="1"/>
</dbReference>
<keyword evidence="10 21" id="KW-0808">Transferase</keyword>
<dbReference type="GO" id="GO:0009231">
    <property type="term" value="P:riboflavin biosynthetic process"/>
    <property type="evidence" value="ECO:0007669"/>
    <property type="project" value="InterPro"/>
</dbReference>
<keyword evidence="9" id="KW-0288">FMN</keyword>
<evidence type="ECO:0000256" key="2">
    <source>
        <dbReference type="ARBA" id="ARBA00004726"/>
    </source>
</evidence>
<keyword evidence="12" id="KW-0547">Nucleotide-binding</keyword>